<evidence type="ECO:0000313" key="4">
    <source>
        <dbReference type="RefSeq" id="XP_010513247.1"/>
    </source>
</evidence>
<feature type="compositionally biased region" description="Low complexity" evidence="1">
    <location>
        <begin position="250"/>
        <end position="265"/>
    </location>
</feature>
<evidence type="ECO:0000313" key="3">
    <source>
        <dbReference type="Proteomes" id="UP000694864"/>
    </source>
</evidence>
<dbReference type="GeneID" id="104789213"/>
<feature type="region of interest" description="Disordered" evidence="1">
    <location>
        <begin position="216"/>
        <end position="272"/>
    </location>
</feature>
<gene>
    <name evidence="4" type="primary">LOC104789213</name>
</gene>
<dbReference type="PANTHER" id="PTHR47481:SF22">
    <property type="entry name" value="RETROTRANSPOSON GAG DOMAIN-CONTAINING PROTEIN"/>
    <property type="match status" value="1"/>
</dbReference>
<reference evidence="3" key="1">
    <citation type="journal article" date="2014" name="Nat. Commun.">
        <title>The emerging biofuel crop Camelina sativa retains a highly undifferentiated hexaploid genome structure.</title>
        <authorList>
            <person name="Kagale S."/>
            <person name="Koh C."/>
            <person name="Nixon J."/>
            <person name="Bollina V."/>
            <person name="Clarke W.E."/>
            <person name="Tuteja R."/>
            <person name="Spillane C."/>
            <person name="Robinson S.J."/>
            <person name="Links M.G."/>
            <person name="Clarke C."/>
            <person name="Higgins E.E."/>
            <person name="Huebert T."/>
            <person name="Sharpe A.G."/>
            <person name="Parkin I.A."/>
        </authorList>
    </citation>
    <scope>NUCLEOTIDE SEQUENCE [LARGE SCALE GENOMIC DNA]</scope>
    <source>
        <strain evidence="3">cv. DH55</strain>
    </source>
</reference>
<dbReference type="Pfam" id="PF14223">
    <property type="entry name" value="Retrotran_gag_2"/>
    <property type="match status" value="1"/>
</dbReference>
<dbReference type="InterPro" id="IPR054722">
    <property type="entry name" value="PolX-like_BBD"/>
</dbReference>
<organism evidence="3 4">
    <name type="scientific">Camelina sativa</name>
    <name type="common">False flax</name>
    <name type="synonym">Myagrum sativum</name>
    <dbReference type="NCBI Taxonomy" id="90675"/>
    <lineage>
        <taxon>Eukaryota</taxon>
        <taxon>Viridiplantae</taxon>
        <taxon>Streptophyta</taxon>
        <taxon>Embryophyta</taxon>
        <taxon>Tracheophyta</taxon>
        <taxon>Spermatophyta</taxon>
        <taxon>Magnoliopsida</taxon>
        <taxon>eudicotyledons</taxon>
        <taxon>Gunneridae</taxon>
        <taxon>Pentapetalae</taxon>
        <taxon>rosids</taxon>
        <taxon>malvids</taxon>
        <taxon>Brassicales</taxon>
        <taxon>Brassicaceae</taxon>
        <taxon>Camelineae</taxon>
        <taxon>Camelina</taxon>
    </lineage>
</organism>
<evidence type="ECO:0000259" key="2">
    <source>
        <dbReference type="Pfam" id="PF22936"/>
    </source>
</evidence>
<sequence length="431" mass="47995">MATTPEASNTSDSITINPNNQTLLSLNMSNITKLTPTTYIIWKLQVHAFVDGHVLADYLDRSAEIPPATVTVSDVVTPNPALLHWRRQDKLLYSALLGSITPTVQSALSRTTTSAEIWATLADTYGTKTIDEYLYSLTTRFDALANLDSPMEHDDQIEQIFDGLPDEYRPIVDQVVARDTSPTIAYVHERLLNQEAKLLSKATPPAFPMTANVATNRPRQASRGSHHNSNKKSFSNHSSSSHYGDVSQHQFQSRAASSPQSSPFRPWQPRANVAVGSPYDPNPWILDSGATHHMTSDLSNLSVHEPYTGGEDVIVAYGSPLPISHTGSKLLPSRLLDLRLNKILCVPDIHKNLISVYRLCNTNGVSSHFILPSFRCRISVQGFYFFKVEPKMNYMNGRSRGTKSPLCLPTLIRRLHFQYGTLVLDIRLPLF</sequence>
<evidence type="ECO:0000256" key="1">
    <source>
        <dbReference type="SAM" id="MobiDB-lite"/>
    </source>
</evidence>
<dbReference type="Proteomes" id="UP000694864">
    <property type="component" value="Chromosome 5"/>
</dbReference>
<dbReference type="Pfam" id="PF22936">
    <property type="entry name" value="Pol_BBD"/>
    <property type="match status" value="1"/>
</dbReference>
<name>A0ABM0ZBG4_CAMSA</name>
<feature type="compositionally biased region" description="Low complexity" evidence="1">
    <location>
        <begin position="231"/>
        <end position="242"/>
    </location>
</feature>
<feature type="domain" description="Retrovirus-related Pol polyprotein from transposon TNT 1-94-like beta-barrel" evidence="2">
    <location>
        <begin position="284"/>
        <end position="361"/>
    </location>
</feature>
<proteinExistence type="predicted"/>
<dbReference type="RefSeq" id="XP_010513247.1">
    <property type="nucleotide sequence ID" value="XM_010514945.1"/>
</dbReference>
<dbReference type="PANTHER" id="PTHR47481">
    <property type="match status" value="1"/>
</dbReference>
<keyword evidence="3" id="KW-1185">Reference proteome</keyword>
<protein>
    <submittedName>
        <fullName evidence="4">Uncharacterized protein LOC104789213</fullName>
    </submittedName>
</protein>
<accession>A0ABM0ZBG4</accession>
<reference evidence="4" key="2">
    <citation type="submission" date="2025-08" db="UniProtKB">
        <authorList>
            <consortium name="RefSeq"/>
        </authorList>
    </citation>
    <scope>IDENTIFICATION</scope>
    <source>
        <tissue evidence="4">Leaf</tissue>
    </source>
</reference>